<evidence type="ECO:0000313" key="2">
    <source>
        <dbReference type="EMBL" id="MDW0110235.1"/>
    </source>
</evidence>
<dbReference type="GO" id="GO:0016491">
    <property type="term" value="F:oxidoreductase activity"/>
    <property type="evidence" value="ECO:0007669"/>
    <property type="project" value="UniProtKB-KW"/>
</dbReference>
<sequence length="397" mass="44367">MKLTTGQTYWDKTAKPADRFTTLEKSIDTEILVVGGGMSGTLTAYKLASAGKKVTVVDRDEVGKGSSSANTGLLQYCSDTMLSEFVDRIGEEDAVLFYKMCLEAMRELTEIASTLPETTGYRLRDSIYYASTENDVDKLKREFSYLEKYGFPAEYLSNEELMERYGVDKPAALRTWNDAEVNPYQFIQALTAENLKMGVTYFEHTSLDMDSITDDTIQTGAGDTISFESLVIATGYSKLYRELNDKAQINQTFAIATKPIEGELWKDNVMVWETKKPYLYFRTAPGGRMIAGGLDQESSDLHENAEVILQKGQEILDEITEIFPHLEVEIDDSWNSLFGISKDGLPFMGRSAETATVYYLLGFEGNGTCYSMAGASIILDLIEGNQNKYAHIVKPSR</sequence>
<dbReference type="RefSeq" id="WP_317935790.1">
    <property type="nucleotide sequence ID" value="NZ_JAUBDH010000005.1"/>
</dbReference>
<reference evidence="2 3" key="1">
    <citation type="submission" date="2023-06" db="EMBL/GenBank/DDBJ databases">
        <title>Sporosarcina sp. nov., isolated from Korean traditional fermented seafood 'Jeotgal'.</title>
        <authorList>
            <person name="Yang A.-I."/>
            <person name="Shin N.-R."/>
        </authorList>
    </citation>
    <scope>NUCLEOTIDE SEQUENCE [LARGE SCALE GENOMIC DNA]</scope>
    <source>
        <strain evidence="2 3">KCTC3840</strain>
    </source>
</reference>
<evidence type="ECO:0000313" key="3">
    <source>
        <dbReference type="Proteomes" id="UP001280629"/>
    </source>
</evidence>
<dbReference type="SUPFAM" id="SSF51905">
    <property type="entry name" value="FAD/NAD(P)-binding domain"/>
    <property type="match status" value="1"/>
</dbReference>
<dbReference type="Gene3D" id="3.30.9.10">
    <property type="entry name" value="D-Amino Acid Oxidase, subunit A, domain 2"/>
    <property type="match status" value="1"/>
</dbReference>
<dbReference type="EMBL" id="JAUBDH010000005">
    <property type="protein sequence ID" value="MDW0110235.1"/>
    <property type="molecule type" value="Genomic_DNA"/>
</dbReference>
<keyword evidence="2" id="KW-0560">Oxidoreductase</keyword>
<dbReference type="PANTHER" id="PTHR13847">
    <property type="entry name" value="SARCOSINE DEHYDROGENASE-RELATED"/>
    <property type="match status" value="1"/>
</dbReference>
<accession>A0ABU4FZU6</accession>
<dbReference type="Gene3D" id="3.50.50.60">
    <property type="entry name" value="FAD/NAD(P)-binding domain"/>
    <property type="match status" value="1"/>
</dbReference>
<dbReference type="PANTHER" id="PTHR13847:SF201">
    <property type="entry name" value="PUTATIBE OXIDOREDUCTASE"/>
    <property type="match status" value="1"/>
</dbReference>
<dbReference type="Pfam" id="PF01266">
    <property type="entry name" value="DAO"/>
    <property type="match status" value="1"/>
</dbReference>
<dbReference type="EC" id="1.-.-.-" evidence="2"/>
<name>A0ABU4FZU6_9BACL</name>
<dbReference type="InterPro" id="IPR036188">
    <property type="entry name" value="FAD/NAD-bd_sf"/>
</dbReference>
<feature type="domain" description="FAD dependent oxidoreductase" evidence="1">
    <location>
        <begin position="31"/>
        <end position="380"/>
    </location>
</feature>
<protein>
    <submittedName>
        <fullName evidence="2">FAD-dependent oxidoreductase</fullName>
        <ecNumber evidence="2">1.-.-.-</ecNumber>
    </submittedName>
</protein>
<keyword evidence="3" id="KW-1185">Reference proteome</keyword>
<dbReference type="InterPro" id="IPR006076">
    <property type="entry name" value="FAD-dep_OxRdtase"/>
</dbReference>
<gene>
    <name evidence="2" type="ORF">QT716_09335</name>
</gene>
<dbReference type="Proteomes" id="UP001280629">
    <property type="component" value="Unassembled WGS sequence"/>
</dbReference>
<comment type="caution">
    <text evidence="2">The sequence shown here is derived from an EMBL/GenBank/DDBJ whole genome shotgun (WGS) entry which is preliminary data.</text>
</comment>
<organism evidence="2 3">
    <name type="scientific">Sporosarcina aquimarina</name>
    <dbReference type="NCBI Taxonomy" id="114975"/>
    <lineage>
        <taxon>Bacteria</taxon>
        <taxon>Bacillati</taxon>
        <taxon>Bacillota</taxon>
        <taxon>Bacilli</taxon>
        <taxon>Bacillales</taxon>
        <taxon>Caryophanaceae</taxon>
        <taxon>Sporosarcina</taxon>
    </lineage>
</organism>
<proteinExistence type="predicted"/>
<evidence type="ECO:0000259" key="1">
    <source>
        <dbReference type="Pfam" id="PF01266"/>
    </source>
</evidence>